<protein>
    <recommendedName>
        <fullName evidence="3">Chlorophyllase</fullName>
    </recommendedName>
</protein>
<name>A0ABD3AJG6_9GENT</name>
<dbReference type="AlphaFoldDB" id="A0ABD3AJG6"/>
<evidence type="ECO:0000313" key="1">
    <source>
        <dbReference type="EMBL" id="KAL3531310.1"/>
    </source>
</evidence>
<proteinExistence type="predicted"/>
<sequence length="309" mass="33006">MAAVVLDSKANFTVTSVFEPGNLSTQSFKVESSAVSSKSKPLYIVTPTETGTYPVILFLHGFLCSNTSYSQLLQHIASHGFVLVAPQSSMNIFATVSQEITYSAAVTNWMATDLQSLLPEGVTANTNKLGLAGHSRGGHVAFCLALGKAETTLKFSALIGIDPVAGINTVFRSKPSILTYIPRSFDLGIPVGVIGTGLSSQPKNFLFPPCAPDGVNHAEYFNECKPPCCYFLAKEYGHMSLLDDGAEKVGNCMCKSTSQPKYLLRKGMGGIVVAFMKAYLKTDESDLVAVVNNPKSAPITLDPIIYISA</sequence>
<accession>A0ABD3AJG6</accession>
<dbReference type="PANTHER" id="PTHR33428:SF10">
    <property type="entry name" value="CHLOROPHYLLASE-1"/>
    <property type="match status" value="1"/>
</dbReference>
<dbReference type="InterPro" id="IPR017395">
    <property type="entry name" value="Chlorophyllase-like"/>
</dbReference>
<comment type="caution">
    <text evidence="1">The sequence shown here is derived from an EMBL/GenBank/DDBJ whole genome shotgun (WGS) entry which is preliminary data.</text>
</comment>
<gene>
    <name evidence="1" type="ORF">ACH5RR_010632</name>
</gene>
<evidence type="ECO:0008006" key="3">
    <source>
        <dbReference type="Google" id="ProtNLM"/>
    </source>
</evidence>
<organism evidence="1 2">
    <name type="scientific">Cinchona calisaya</name>
    <dbReference type="NCBI Taxonomy" id="153742"/>
    <lineage>
        <taxon>Eukaryota</taxon>
        <taxon>Viridiplantae</taxon>
        <taxon>Streptophyta</taxon>
        <taxon>Embryophyta</taxon>
        <taxon>Tracheophyta</taxon>
        <taxon>Spermatophyta</taxon>
        <taxon>Magnoliopsida</taxon>
        <taxon>eudicotyledons</taxon>
        <taxon>Gunneridae</taxon>
        <taxon>Pentapetalae</taxon>
        <taxon>asterids</taxon>
        <taxon>lamiids</taxon>
        <taxon>Gentianales</taxon>
        <taxon>Rubiaceae</taxon>
        <taxon>Cinchonoideae</taxon>
        <taxon>Cinchoneae</taxon>
        <taxon>Cinchona</taxon>
    </lineage>
</organism>
<reference evidence="1 2" key="1">
    <citation type="submission" date="2024-11" db="EMBL/GenBank/DDBJ databases">
        <title>A near-complete genome assembly of Cinchona calisaya.</title>
        <authorList>
            <person name="Lian D.C."/>
            <person name="Zhao X.W."/>
            <person name="Wei L."/>
        </authorList>
    </citation>
    <scope>NUCLEOTIDE SEQUENCE [LARGE SCALE GENOMIC DNA]</scope>
    <source>
        <tissue evidence="1">Nenye</tissue>
    </source>
</reference>
<dbReference type="Gene3D" id="3.40.50.1820">
    <property type="entry name" value="alpha/beta hydrolase"/>
    <property type="match status" value="1"/>
</dbReference>
<dbReference type="EMBL" id="JBJUIK010000004">
    <property type="protein sequence ID" value="KAL3531310.1"/>
    <property type="molecule type" value="Genomic_DNA"/>
</dbReference>
<dbReference type="SUPFAM" id="SSF53474">
    <property type="entry name" value="alpha/beta-Hydrolases"/>
    <property type="match status" value="1"/>
</dbReference>
<dbReference type="Pfam" id="PF07224">
    <property type="entry name" value="Chlorophyllase"/>
    <property type="match status" value="1"/>
</dbReference>
<keyword evidence="2" id="KW-1185">Reference proteome</keyword>
<evidence type="ECO:0000313" key="2">
    <source>
        <dbReference type="Proteomes" id="UP001630127"/>
    </source>
</evidence>
<dbReference type="InterPro" id="IPR029058">
    <property type="entry name" value="AB_hydrolase_fold"/>
</dbReference>
<dbReference type="PANTHER" id="PTHR33428">
    <property type="entry name" value="CHLOROPHYLLASE-2, CHLOROPLASTIC"/>
    <property type="match status" value="1"/>
</dbReference>
<dbReference type="Proteomes" id="UP001630127">
    <property type="component" value="Unassembled WGS sequence"/>
</dbReference>